<dbReference type="Proteomes" id="UP000298493">
    <property type="component" value="Unassembled WGS sequence"/>
</dbReference>
<dbReference type="EMBL" id="SNSC02000021">
    <property type="protein sequence ID" value="TID15227.1"/>
    <property type="molecule type" value="Genomic_DNA"/>
</dbReference>
<name>A0A4Z1NW18_9PEZI</name>
<protein>
    <submittedName>
        <fullName evidence="2">Uncharacterized protein</fullName>
    </submittedName>
</protein>
<evidence type="ECO:0000256" key="1">
    <source>
        <dbReference type="SAM" id="MobiDB-lite"/>
    </source>
</evidence>
<reference evidence="2 3" key="1">
    <citation type="submission" date="2019-04" db="EMBL/GenBank/DDBJ databases">
        <title>High contiguity whole genome sequence and gene annotation resource for two Venturia nashicola isolates.</title>
        <authorList>
            <person name="Prokchorchik M."/>
            <person name="Won K."/>
            <person name="Lee Y."/>
            <person name="Choi E.D."/>
            <person name="Segonzac C."/>
            <person name="Sohn K.H."/>
        </authorList>
    </citation>
    <scope>NUCLEOTIDE SEQUENCE [LARGE SCALE GENOMIC DNA]</scope>
    <source>
        <strain evidence="2 3">PRI2</strain>
    </source>
</reference>
<dbReference type="AlphaFoldDB" id="A0A4Z1NW18"/>
<evidence type="ECO:0000313" key="2">
    <source>
        <dbReference type="EMBL" id="TID15227.1"/>
    </source>
</evidence>
<sequence>MSTLPSTVPKLSQSKSKAEFFRQLGWKENDEGYTRLYQIMMEEAAAGRARTVQNRENLTAQSQADPRTVEGPYSSSMITETARHREILSIYSASSPETRVWYDRAVTHDGGWDNWIIRWCLWHVFRYRDDRNRGHNRRPSTSDAYSRTQTQGQPYGQDSYATGLPYDPIYDQYRAANGSYRY</sequence>
<gene>
    <name evidence="2" type="ORF">E6O75_ATG08480</name>
</gene>
<keyword evidence="3" id="KW-1185">Reference proteome</keyword>
<feature type="region of interest" description="Disordered" evidence="1">
    <location>
        <begin position="132"/>
        <end position="163"/>
    </location>
</feature>
<proteinExistence type="predicted"/>
<accession>A0A4Z1NW18</accession>
<evidence type="ECO:0000313" key="3">
    <source>
        <dbReference type="Proteomes" id="UP000298493"/>
    </source>
</evidence>
<organism evidence="2 3">
    <name type="scientific">Venturia nashicola</name>
    <dbReference type="NCBI Taxonomy" id="86259"/>
    <lineage>
        <taxon>Eukaryota</taxon>
        <taxon>Fungi</taxon>
        <taxon>Dikarya</taxon>
        <taxon>Ascomycota</taxon>
        <taxon>Pezizomycotina</taxon>
        <taxon>Dothideomycetes</taxon>
        <taxon>Pleosporomycetidae</taxon>
        <taxon>Venturiales</taxon>
        <taxon>Venturiaceae</taxon>
        <taxon>Venturia</taxon>
    </lineage>
</organism>
<feature type="compositionally biased region" description="Polar residues" evidence="1">
    <location>
        <begin position="139"/>
        <end position="160"/>
    </location>
</feature>
<comment type="caution">
    <text evidence="2">The sequence shown here is derived from an EMBL/GenBank/DDBJ whole genome shotgun (WGS) entry which is preliminary data.</text>
</comment>